<evidence type="ECO:0000313" key="16">
    <source>
        <dbReference type="Proteomes" id="UP000193553"/>
    </source>
</evidence>
<evidence type="ECO:0000256" key="1">
    <source>
        <dbReference type="ARBA" id="ARBA00004651"/>
    </source>
</evidence>
<gene>
    <name evidence="15" type="ORF">BSZ18_12205</name>
</gene>
<feature type="transmembrane region" description="Helical" evidence="14">
    <location>
        <begin position="74"/>
        <end position="93"/>
    </location>
</feature>
<dbReference type="PANTHER" id="PTHR13285">
    <property type="entry name" value="ACYLTRANSFERASE"/>
    <property type="match status" value="1"/>
</dbReference>
<dbReference type="InterPro" id="IPR024194">
    <property type="entry name" value="Ac/AlaTfrase_AlgI/DltB"/>
</dbReference>
<proteinExistence type="inferred from homology"/>
<evidence type="ECO:0000256" key="8">
    <source>
        <dbReference type="ARBA" id="ARBA00022841"/>
    </source>
</evidence>
<dbReference type="EMBL" id="NAFI01000165">
    <property type="protein sequence ID" value="OSJ12582.1"/>
    <property type="molecule type" value="Genomic_DNA"/>
</dbReference>
<keyword evidence="5 13" id="KW-1003">Cell membrane</keyword>
<dbReference type="GO" id="GO:0005886">
    <property type="term" value="C:plasma membrane"/>
    <property type="evidence" value="ECO:0007669"/>
    <property type="project" value="UniProtKB-SubCell"/>
</dbReference>
<evidence type="ECO:0000256" key="10">
    <source>
        <dbReference type="ARBA" id="ARBA00023136"/>
    </source>
</evidence>
<feature type="transmembrane region" description="Helical" evidence="14">
    <location>
        <begin position="274"/>
        <end position="292"/>
    </location>
</feature>
<feature type="transmembrane region" description="Helical" evidence="14">
    <location>
        <begin position="113"/>
        <end position="131"/>
    </location>
</feature>
<evidence type="ECO:0000256" key="2">
    <source>
        <dbReference type="ARBA" id="ARBA00005182"/>
    </source>
</evidence>
<dbReference type="InterPro" id="IPR028362">
    <property type="entry name" value="AlgI"/>
</dbReference>
<reference evidence="15 16" key="1">
    <citation type="submission" date="2017-03" db="EMBL/GenBank/DDBJ databases">
        <title>Whole genome sequences of fourteen strains of Bradyrhizobium canariense and one strain of Bradyrhizobium japonicum isolated from Lupinus (Papilionoideae: Genisteae) species in Algeria.</title>
        <authorList>
            <person name="Crovadore J."/>
            <person name="Chekireb D."/>
            <person name="Brachmann A."/>
            <person name="Chablais R."/>
            <person name="Cochard B."/>
            <person name="Lefort F."/>
        </authorList>
    </citation>
    <scope>NUCLEOTIDE SEQUENCE [LARGE SCALE GENOMIC DNA]</scope>
    <source>
        <strain evidence="15 16">UBMA195</strain>
    </source>
</reference>
<feature type="transmembrane region" description="Helical" evidence="14">
    <location>
        <begin position="357"/>
        <end position="376"/>
    </location>
</feature>
<dbReference type="AlphaFoldDB" id="A0A1X3FDX0"/>
<evidence type="ECO:0000313" key="15">
    <source>
        <dbReference type="EMBL" id="OSJ12582.1"/>
    </source>
</evidence>
<comment type="similarity">
    <text evidence="3 13">Belongs to the membrane-bound acyltransferase family.</text>
</comment>
<accession>A0A1X3FDX0</accession>
<feature type="transmembrane region" description="Helical" evidence="14">
    <location>
        <begin position="227"/>
        <end position="254"/>
    </location>
</feature>
<keyword evidence="7 14" id="KW-0812">Transmembrane</keyword>
<dbReference type="RefSeq" id="WP_085361392.1">
    <property type="nucleotide sequence ID" value="NZ_NAFD01000193.1"/>
</dbReference>
<dbReference type="PANTHER" id="PTHR13285:SF23">
    <property type="entry name" value="TEICHOIC ACID D-ALANYLTRANSFERASE"/>
    <property type="match status" value="1"/>
</dbReference>
<protein>
    <recommendedName>
        <fullName evidence="4">Probable alginate O-acetylase AlgI</fullName>
    </recommendedName>
    <alternativeName>
        <fullName evidence="12">Alginate biosynthesis protein AlgI</fullName>
    </alternativeName>
</protein>
<sequence length="460" mass="51629">MLFNDYPFLLVFLPAALLIYRLADPYPGLRIGVQVALSLAFYAWGSPSFILLLIGSIAINWLASFAYGRVKWPALLTLVITLDLAVLALFKYANFVLANLGLVLGTTLPVLDVGLPLGISFFTFHHIMYLVDLKRGRAPLYAFDRYALYIAFFPQAIAGPLARWSEVMHQFGRQVYVPGWQRQFCIATCFIAIGLFEKIVIADGLAHLLDPIYAQAANGPLAGGDAWLAFCFSFQILFDFSGYSDIAIGLGLLFGVQLPYNFDAPLRSTNIQDFWQRWHITLMLFLRDYVFYPLVNLRLLPRRWLPVQFFGAMMITMALCGLWHGASWTFVLWGVLHGLALVACTLWRRYGPEFPSWLGWALTVLFVLATGVIFRAGSVEAAWHVFAGLASPLPLERGKHLWPLIAAPLFAFLLPASQDIVAVLTRRPNPWLAGLLGLGLFALLLHMGGRDLHEFVYFKF</sequence>
<dbReference type="Pfam" id="PF03062">
    <property type="entry name" value="MBOAT"/>
    <property type="match status" value="1"/>
</dbReference>
<keyword evidence="9 14" id="KW-1133">Transmembrane helix</keyword>
<feature type="transmembrane region" description="Helical" evidence="14">
    <location>
        <begin position="143"/>
        <end position="164"/>
    </location>
</feature>
<evidence type="ECO:0000256" key="7">
    <source>
        <dbReference type="ARBA" id="ARBA00022692"/>
    </source>
</evidence>
<feature type="transmembrane region" description="Helical" evidence="14">
    <location>
        <begin position="401"/>
        <end position="424"/>
    </location>
</feature>
<dbReference type="InterPro" id="IPR051085">
    <property type="entry name" value="MB_O-acyltransferase"/>
</dbReference>
<evidence type="ECO:0000256" key="14">
    <source>
        <dbReference type="SAM" id="Phobius"/>
    </source>
</evidence>
<feature type="transmembrane region" description="Helical" evidence="14">
    <location>
        <begin position="304"/>
        <end position="324"/>
    </location>
</feature>
<dbReference type="Proteomes" id="UP000193553">
    <property type="component" value="Unassembled WGS sequence"/>
</dbReference>
<evidence type="ECO:0000256" key="11">
    <source>
        <dbReference type="ARBA" id="ARBA00023315"/>
    </source>
</evidence>
<feature type="transmembrane region" description="Helical" evidence="14">
    <location>
        <begin position="39"/>
        <end position="62"/>
    </location>
</feature>
<comment type="pathway">
    <text evidence="2">Glycan biosynthesis; alginate biosynthesis.</text>
</comment>
<comment type="subcellular location">
    <subcellularLocation>
        <location evidence="1">Cell membrane</location>
        <topology evidence="1">Multi-pass membrane protein</topology>
    </subcellularLocation>
</comment>
<feature type="transmembrane region" description="Helical" evidence="14">
    <location>
        <begin position="330"/>
        <end position="350"/>
    </location>
</feature>
<feature type="transmembrane region" description="Helical" evidence="14">
    <location>
        <begin position="184"/>
        <end position="206"/>
    </location>
</feature>
<evidence type="ECO:0000256" key="4">
    <source>
        <dbReference type="ARBA" id="ARBA00016084"/>
    </source>
</evidence>
<dbReference type="GO" id="GO:0016746">
    <property type="term" value="F:acyltransferase activity"/>
    <property type="evidence" value="ECO:0007669"/>
    <property type="project" value="UniProtKB-KW"/>
</dbReference>
<name>A0A1X3FDX0_9BRAD</name>
<evidence type="ECO:0000256" key="13">
    <source>
        <dbReference type="PIRNR" id="PIRNR016636"/>
    </source>
</evidence>
<keyword evidence="8" id="KW-0016">Alginate biosynthesis</keyword>
<dbReference type="OrthoDB" id="139172at2"/>
<evidence type="ECO:0000256" key="3">
    <source>
        <dbReference type="ARBA" id="ARBA00010323"/>
    </source>
</evidence>
<keyword evidence="10 13" id="KW-0472">Membrane</keyword>
<evidence type="ECO:0000256" key="6">
    <source>
        <dbReference type="ARBA" id="ARBA00022679"/>
    </source>
</evidence>
<dbReference type="GO" id="GO:0042121">
    <property type="term" value="P:alginic acid biosynthetic process"/>
    <property type="evidence" value="ECO:0007669"/>
    <property type="project" value="UniProtKB-KW"/>
</dbReference>
<dbReference type="InterPro" id="IPR004299">
    <property type="entry name" value="MBOAT_fam"/>
</dbReference>
<evidence type="ECO:0000256" key="5">
    <source>
        <dbReference type="ARBA" id="ARBA00022475"/>
    </source>
</evidence>
<organism evidence="15 16">
    <name type="scientific">Bradyrhizobium canariense</name>
    <dbReference type="NCBI Taxonomy" id="255045"/>
    <lineage>
        <taxon>Bacteria</taxon>
        <taxon>Pseudomonadati</taxon>
        <taxon>Pseudomonadota</taxon>
        <taxon>Alphaproteobacteria</taxon>
        <taxon>Hyphomicrobiales</taxon>
        <taxon>Nitrobacteraceae</taxon>
        <taxon>Bradyrhizobium</taxon>
    </lineage>
</organism>
<evidence type="ECO:0000256" key="12">
    <source>
        <dbReference type="ARBA" id="ARBA00031030"/>
    </source>
</evidence>
<keyword evidence="11 13" id="KW-0012">Acyltransferase</keyword>
<keyword evidence="6 13" id="KW-0808">Transferase</keyword>
<dbReference type="PIRSF" id="PIRSF500217">
    <property type="entry name" value="AlgI"/>
    <property type="match status" value="1"/>
</dbReference>
<comment type="caution">
    <text evidence="15">The sequence shown here is derived from an EMBL/GenBank/DDBJ whole genome shotgun (WGS) entry which is preliminary data.</text>
</comment>
<dbReference type="PIRSF" id="PIRSF016636">
    <property type="entry name" value="AlgI_DltB"/>
    <property type="match status" value="1"/>
</dbReference>
<evidence type="ECO:0000256" key="9">
    <source>
        <dbReference type="ARBA" id="ARBA00022989"/>
    </source>
</evidence>
<feature type="transmembrane region" description="Helical" evidence="14">
    <location>
        <begin position="431"/>
        <end position="449"/>
    </location>
</feature>